<evidence type="ECO:0000259" key="1">
    <source>
        <dbReference type="Pfam" id="PF18431"/>
    </source>
</evidence>
<feature type="domain" description="Bacterial CdiA-CT RNAse A" evidence="1">
    <location>
        <begin position="90"/>
        <end position="204"/>
    </location>
</feature>
<name>A0A399EQZ5_9DEIN</name>
<dbReference type="InterPro" id="IPR041436">
    <property type="entry name" value="RNAse_A_bac"/>
</dbReference>
<dbReference type="CDD" id="cd20684">
    <property type="entry name" value="CdiA-CT_Yk_RNaseA-like"/>
    <property type="match status" value="1"/>
</dbReference>
<organism evidence="2 3">
    <name type="scientific">Calidithermus roseus</name>
    <dbReference type="NCBI Taxonomy" id="1644118"/>
    <lineage>
        <taxon>Bacteria</taxon>
        <taxon>Thermotogati</taxon>
        <taxon>Deinococcota</taxon>
        <taxon>Deinococci</taxon>
        <taxon>Thermales</taxon>
        <taxon>Thermaceae</taxon>
        <taxon>Calidithermus</taxon>
    </lineage>
</organism>
<evidence type="ECO:0000313" key="3">
    <source>
        <dbReference type="Proteomes" id="UP000265341"/>
    </source>
</evidence>
<comment type="caution">
    <text evidence="2">The sequence shown here is derived from an EMBL/GenBank/DDBJ whole genome shotgun (WGS) entry which is preliminary data.</text>
</comment>
<dbReference type="EMBL" id="QWLA01000035">
    <property type="protein sequence ID" value="RIH85956.1"/>
    <property type="molecule type" value="Genomic_DNA"/>
</dbReference>
<dbReference type="Proteomes" id="UP000265341">
    <property type="component" value="Unassembled WGS sequence"/>
</dbReference>
<evidence type="ECO:0000313" key="2">
    <source>
        <dbReference type="EMBL" id="RIH85956.1"/>
    </source>
</evidence>
<dbReference type="RefSeq" id="WP_147371608.1">
    <property type="nucleotide sequence ID" value="NZ_QWLA01000035.1"/>
</dbReference>
<dbReference type="OrthoDB" id="1938617at2"/>
<keyword evidence="3" id="KW-1185">Reference proteome</keyword>
<dbReference type="AlphaFoldDB" id="A0A399EQZ5"/>
<reference evidence="2 3" key="1">
    <citation type="submission" date="2018-08" db="EMBL/GenBank/DDBJ databases">
        <title>Meiothermus roseus NBRC 110900 genome sequencing project.</title>
        <authorList>
            <person name="Da Costa M.S."/>
            <person name="Albuquerque L."/>
            <person name="Raposo P."/>
            <person name="Froufe H.J.C."/>
            <person name="Barroso C.S."/>
            <person name="Egas C."/>
        </authorList>
    </citation>
    <scope>NUCLEOTIDE SEQUENCE [LARGE SCALE GENOMIC DNA]</scope>
    <source>
        <strain evidence="2 3">NBRC 110900</strain>
    </source>
</reference>
<sequence length="207" mass="22913">MLPYVGDAAAKSAKGARALERLRSLVHQAEQAVGVIRRLDPGSVRQAEATLATLTEKVRNVLKYRSVRVTADHIRRLGDDVLDEMEKLGGHLLAKHVGKKDQELIQRAIREGVEAASTFPNKATATRAVLENIRSHADKIVEWLDNKVKLPDQPLRLEFEHSFEVGRSVQEGSKRVQGGLKKSVLILKKAPDKPLGFYILTGFPSAK</sequence>
<gene>
    <name evidence="2" type="ORF">Mrose_01958</name>
</gene>
<proteinExistence type="predicted"/>
<accession>A0A399EQZ5</accession>
<dbReference type="Pfam" id="PF18431">
    <property type="entry name" value="RNAse_A_bac"/>
    <property type="match status" value="1"/>
</dbReference>
<protein>
    <recommendedName>
        <fullName evidence="1">Bacterial CdiA-CT RNAse A domain-containing protein</fullName>
    </recommendedName>
</protein>